<feature type="domain" description="GTD-binding" evidence="8">
    <location>
        <begin position="310"/>
        <end position="408"/>
    </location>
</feature>
<dbReference type="GO" id="GO:0016020">
    <property type="term" value="C:membrane"/>
    <property type="evidence" value="ECO:0007669"/>
    <property type="project" value="UniProtKB-SubCell"/>
</dbReference>
<organism evidence="9 10">
    <name type="scientific">Buddleja alternifolia</name>
    <dbReference type="NCBI Taxonomy" id="168488"/>
    <lineage>
        <taxon>Eukaryota</taxon>
        <taxon>Viridiplantae</taxon>
        <taxon>Streptophyta</taxon>
        <taxon>Embryophyta</taxon>
        <taxon>Tracheophyta</taxon>
        <taxon>Spermatophyta</taxon>
        <taxon>Magnoliopsida</taxon>
        <taxon>eudicotyledons</taxon>
        <taxon>Gunneridae</taxon>
        <taxon>Pentapetalae</taxon>
        <taxon>asterids</taxon>
        <taxon>lamiids</taxon>
        <taxon>Lamiales</taxon>
        <taxon>Scrophulariaceae</taxon>
        <taxon>Buddlejeae</taxon>
        <taxon>Buddleja</taxon>
    </lineage>
</organism>
<dbReference type="EMBL" id="WHWC01000002">
    <property type="protein sequence ID" value="KAG8388645.1"/>
    <property type="molecule type" value="Genomic_DNA"/>
</dbReference>
<accession>A0AAV6YB27</accession>
<dbReference type="Proteomes" id="UP000826271">
    <property type="component" value="Unassembled WGS sequence"/>
</dbReference>
<evidence type="ECO:0000256" key="1">
    <source>
        <dbReference type="ARBA" id="ARBA00004167"/>
    </source>
</evidence>
<evidence type="ECO:0000256" key="2">
    <source>
        <dbReference type="ARBA" id="ARBA00022692"/>
    </source>
</evidence>
<evidence type="ECO:0000313" key="10">
    <source>
        <dbReference type="Proteomes" id="UP000826271"/>
    </source>
</evidence>
<feature type="transmembrane region" description="Helical" evidence="7">
    <location>
        <begin position="20"/>
        <end position="43"/>
    </location>
</feature>
<keyword evidence="5" id="KW-0175">Coiled coil</keyword>
<evidence type="ECO:0000313" key="9">
    <source>
        <dbReference type="EMBL" id="KAG8388645.1"/>
    </source>
</evidence>
<keyword evidence="10" id="KW-1185">Reference proteome</keyword>
<evidence type="ECO:0000256" key="3">
    <source>
        <dbReference type="ARBA" id="ARBA00022989"/>
    </source>
</evidence>
<feature type="region of interest" description="Disordered" evidence="6">
    <location>
        <begin position="436"/>
        <end position="464"/>
    </location>
</feature>
<dbReference type="PANTHER" id="PTHR31448">
    <property type="entry name" value="MYOSIN-BINDING PROTEIN 2"/>
    <property type="match status" value="1"/>
</dbReference>
<keyword evidence="3 7" id="KW-1133">Transmembrane helix</keyword>
<dbReference type="PANTHER" id="PTHR31448:SF9">
    <property type="entry name" value="MYOSIN-BINDING PROTEIN 6-RELATED"/>
    <property type="match status" value="1"/>
</dbReference>
<sequence length="590" mass="66967">MPEISFKSLIEQKLGKFPHFLIYAILEWIMIILLFLDAFLAFFSNQFAKFFDLTTPCLLCTRIDHALFHRNSNFYYNNSICEVHKKDISSLAYCSVHKKLSNIRSMCQGCLLSFATEKDSDCHKYKSFVGILHKDVDFENDRALPLKKDDHIEHSHDDLPRCSCCGETLQARSSSKHKPSLTISVASPRASWLASRNEEGRNIELPPVRYTEIKISDNETEVQEEDASNVNNQGRADIKAAIAPSLPDPEDINEDTNRTPIFARGNKFFGIPLDSAQVSPRWFSRGTRKLDLIVDPNDIATTGPNEADSDVLNRLKRQVRLDHKTLTALYMELDEERSASATAANNAMAMITRLQAEKAAVQMEALQYQRMMEEQSEYDEEAMQVMKDMLFKKDEDMKVLELELETYREKYGQIKNVGSEICEVDGEEDYQDIRSRSLSSFSEKSESGSSIGAEQNDNERRSMEYGGGINLGELSLDFEGERSYLLRLLTDLEKKVNASSYEGSNSSEVDLIEHQDKERGSKNKGNLTREVSSIRERLRAIEADSGILKHAAMTLQRGGDDGTKLLTEIAQHLRKLRRSLKSSSEDNNNT</sequence>
<dbReference type="Pfam" id="PF04576">
    <property type="entry name" value="Zein-binding"/>
    <property type="match status" value="1"/>
</dbReference>
<dbReference type="InterPro" id="IPR007656">
    <property type="entry name" value="GTD-bd"/>
</dbReference>
<gene>
    <name evidence="9" type="ORF">BUALT_Bualt02G0146900</name>
</gene>
<reference evidence="9" key="1">
    <citation type="submission" date="2019-10" db="EMBL/GenBank/DDBJ databases">
        <authorList>
            <person name="Zhang R."/>
            <person name="Pan Y."/>
            <person name="Wang J."/>
            <person name="Ma R."/>
            <person name="Yu S."/>
        </authorList>
    </citation>
    <scope>NUCLEOTIDE SEQUENCE</scope>
    <source>
        <strain evidence="9">LA-IB0</strain>
        <tissue evidence="9">Leaf</tissue>
    </source>
</reference>
<keyword evidence="2 7" id="KW-0812">Transmembrane</keyword>
<name>A0AAV6YB27_9LAMI</name>
<dbReference type="PROSITE" id="PS51775">
    <property type="entry name" value="GTD_BINDING"/>
    <property type="match status" value="1"/>
</dbReference>
<keyword evidence="4 7" id="KW-0472">Membrane</keyword>
<evidence type="ECO:0000256" key="4">
    <source>
        <dbReference type="ARBA" id="ARBA00023136"/>
    </source>
</evidence>
<dbReference type="InterPro" id="IPR039306">
    <property type="entry name" value="MYOB"/>
</dbReference>
<evidence type="ECO:0000256" key="5">
    <source>
        <dbReference type="SAM" id="Coils"/>
    </source>
</evidence>
<proteinExistence type="predicted"/>
<comment type="caution">
    <text evidence="9">The sequence shown here is derived from an EMBL/GenBank/DDBJ whole genome shotgun (WGS) entry which is preliminary data.</text>
</comment>
<feature type="compositionally biased region" description="Low complexity" evidence="6">
    <location>
        <begin position="436"/>
        <end position="452"/>
    </location>
</feature>
<protein>
    <recommendedName>
        <fullName evidence="8">GTD-binding domain-containing protein</fullName>
    </recommendedName>
</protein>
<comment type="subcellular location">
    <subcellularLocation>
        <location evidence="1">Membrane</location>
        <topology evidence="1">Single-pass membrane protein</topology>
    </subcellularLocation>
</comment>
<dbReference type="GO" id="GO:0080115">
    <property type="term" value="F:myosin XI tail binding"/>
    <property type="evidence" value="ECO:0007669"/>
    <property type="project" value="UniProtKB-ARBA"/>
</dbReference>
<evidence type="ECO:0000256" key="7">
    <source>
        <dbReference type="SAM" id="Phobius"/>
    </source>
</evidence>
<evidence type="ECO:0000256" key="6">
    <source>
        <dbReference type="SAM" id="MobiDB-lite"/>
    </source>
</evidence>
<feature type="coiled-coil region" evidence="5">
    <location>
        <begin position="344"/>
        <end position="417"/>
    </location>
</feature>
<dbReference type="AlphaFoldDB" id="A0AAV6YB27"/>
<evidence type="ECO:0000259" key="8">
    <source>
        <dbReference type="PROSITE" id="PS51775"/>
    </source>
</evidence>